<accession>A0A3N0VZB8</accession>
<evidence type="ECO:0000313" key="4">
    <source>
        <dbReference type="Proteomes" id="UP000295709"/>
    </source>
</evidence>
<proteinExistence type="predicted"/>
<reference evidence="2 4" key="2">
    <citation type="submission" date="2019-03" db="EMBL/GenBank/DDBJ databases">
        <title>Genomic Encyclopedia of Archaeal and Bacterial Type Strains, Phase II (KMG-II): from individual species to whole genera.</title>
        <authorList>
            <person name="Goeker M."/>
        </authorList>
    </citation>
    <scope>NUCLEOTIDE SEQUENCE [LARGE SCALE GENOMIC DNA]</scope>
    <source>
        <strain evidence="2 4">DSM 15235</strain>
    </source>
</reference>
<keyword evidence="4" id="KW-1185">Reference proteome</keyword>
<dbReference type="PROSITE" id="PS51257">
    <property type="entry name" value="PROKAR_LIPOPROTEIN"/>
    <property type="match status" value="1"/>
</dbReference>
<evidence type="ECO:0000313" key="1">
    <source>
        <dbReference type="EMBL" id="ROH98152.1"/>
    </source>
</evidence>
<dbReference type="AlphaFoldDB" id="A0A3N0VZB8"/>
<organism evidence="1 3">
    <name type="scientific">Chryseobacterium daecheongense</name>
    <dbReference type="NCBI Taxonomy" id="192389"/>
    <lineage>
        <taxon>Bacteria</taxon>
        <taxon>Pseudomonadati</taxon>
        <taxon>Bacteroidota</taxon>
        <taxon>Flavobacteriia</taxon>
        <taxon>Flavobacteriales</taxon>
        <taxon>Weeksellaceae</taxon>
        <taxon>Chryseobacterium group</taxon>
        <taxon>Chryseobacterium</taxon>
    </lineage>
</organism>
<protein>
    <submittedName>
        <fullName evidence="1">Uncharacterized protein</fullName>
    </submittedName>
</protein>
<dbReference type="EMBL" id="RJTX01000002">
    <property type="protein sequence ID" value="ROH98152.1"/>
    <property type="molecule type" value="Genomic_DNA"/>
</dbReference>
<evidence type="ECO:0000313" key="3">
    <source>
        <dbReference type="Proteomes" id="UP000269375"/>
    </source>
</evidence>
<dbReference type="Proteomes" id="UP000295709">
    <property type="component" value="Unassembled WGS sequence"/>
</dbReference>
<dbReference type="RefSeq" id="WP_123263347.1">
    <property type="nucleotide sequence ID" value="NZ_RJTX01000002.1"/>
</dbReference>
<evidence type="ECO:0000313" key="2">
    <source>
        <dbReference type="EMBL" id="TDX92644.1"/>
    </source>
</evidence>
<gene>
    <name evidence="2" type="ORF">BCF50_1583</name>
    <name evidence="1" type="ORF">EGI05_12510</name>
</gene>
<dbReference type="OrthoDB" id="1264440at2"/>
<comment type="caution">
    <text evidence="1">The sequence shown here is derived from an EMBL/GenBank/DDBJ whole genome shotgun (WGS) entry which is preliminary data.</text>
</comment>
<name>A0A3N0VZB8_9FLAO</name>
<dbReference type="Proteomes" id="UP000269375">
    <property type="component" value="Unassembled WGS sequence"/>
</dbReference>
<reference evidence="1 3" key="1">
    <citation type="submission" date="2018-11" db="EMBL/GenBank/DDBJ databases">
        <title>Proposal to divide the Flavobacteriaceae and reorganize its genera based on Amino Acid Identity values calculated from whole genome sequences.</title>
        <authorList>
            <person name="Nicholson A.C."/>
            <person name="Gulvik C.A."/>
            <person name="Whitney A.M."/>
            <person name="Humrighouse B.W."/>
            <person name="Bell M."/>
            <person name="Holmes B."/>
            <person name="Steigerwalt A."/>
            <person name="Villarma A."/>
            <person name="Sheth M."/>
            <person name="Batra D."/>
            <person name="Pryor J."/>
            <person name="Bernardet J.-F."/>
            <person name="Hugo C."/>
            <person name="Kampfer P."/>
            <person name="Newman J."/>
            <person name="Mcquiston J.R."/>
        </authorList>
    </citation>
    <scope>NUCLEOTIDE SEQUENCE [LARGE SCALE GENOMIC DNA]</scope>
    <source>
        <strain evidence="1 3">DSM 15235</strain>
    </source>
</reference>
<dbReference type="EMBL" id="SOQW01000002">
    <property type="protein sequence ID" value="TDX92644.1"/>
    <property type="molecule type" value="Genomic_DNA"/>
</dbReference>
<sequence>MFTDKYLSMCKYYIIIFLLFLSCKEKISFREISLHDNIIEKIKNETNFSKQSGVYIVSLFTDEGKNVCEIVKYKEVLPASNFKGCQIIDRDTIFLFTDNSFSNCYKLLNRKIYFNKREPIPGNKKEIGYYEIDTLNCKMTKFTPIITNKIH</sequence>